<comment type="caution">
    <text evidence="5">The sequence shown here is derived from an EMBL/GenBank/DDBJ whole genome shotgun (WGS) entry which is preliminary data.</text>
</comment>
<feature type="region of interest" description="Disordered" evidence="2">
    <location>
        <begin position="1022"/>
        <end position="1093"/>
    </location>
</feature>
<evidence type="ECO:0000256" key="1">
    <source>
        <dbReference type="SAM" id="Coils"/>
    </source>
</evidence>
<keyword evidence="3" id="KW-0472">Membrane</keyword>
<dbReference type="InterPro" id="IPR045122">
    <property type="entry name" value="Csc1-like"/>
</dbReference>
<dbReference type="PANTHER" id="PTHR13018">
    <property type="entry name" value="PROBABLE MEMBRANE PROTEIN DUF221-RELATED"/>
    <property type="match status" value="1"/>
</dbReference>
<feature type="transmembrane region" description="Helical" evidence="3">
    <location>
        <begin position="778"/>
        <end position="798"/>
    </location>
</feature>
<sequence>MSDQKILFDTGTLFNSEAQAKVFADNYTAQNPDYIWTGEWETPAGKKTSVIALQKQKSRWNDGEGKNTAESSAMSGIDQNHTFLKEEQRLLMEMISDDEEEQQQPKAETVTDVDEKEKPIEKIKKVKDFQQLLMQIPPDFRLAEIHGQANQVVDTDKIKIDPNDPDAFCQCCGNPVPNAGSRYELCCDVTTLSNLGAGYSMYYAFKKSMAWCLLVISIFISLPCIFIFFIRLVQTDAISSQGYLTKLTAGSVYLTSKYNEIDTYVLDNAEVLINVVVYFNMGGIIYLLIHSICLRRSLVSLSLQLDRKEVSPSDYALLVRNIPLNMTKKQLIEQLESRFEYVKLKVQYVNLCYNIEQMVKMNTQIKELVKQKGFFKLHVKKCIKAQGLNKKAVLENPKLIEPPVYKLGLFKKKTLSLLELEQEMREVQNRMQDYSKNLEPGTEVDLFIGVAIVVLTVQKDQYAVVQSQDRSFLQTLFCGGKDPKTGYSFERAPEPSDVYWENLNITSVKRITRMALTYFGTIFIIGASFGIIYGINIAKSSADDLQQKNIALARALSFVCSFVIIITNKLLVTIVRTLSIKEKHETYTEYNLSVAFKLTFCRFINTAIVPMIVNITADKWFQDGGLISDAFSIMISISFIEPVQQVLDIGALVKYFKKMYYKAQGDKCLLTQAEANELCEGPRLDMANQFANIANLLLTAIFFHPLLPLSIPIAFLGLVANYWASKFSLIRRMRQPEQMSGLMAKFFANLLPYIAMLWSVVLVLFYRTLYKEVFGLEGVTVIAPPLAAVALAGLLILLPIRTCINKCFEDQQASAKETYDQIFAEFPTDYDRENPVTKNEGLIRIMEKKLGQASSEDEKNALRMQMSNMKHASVADAFRSYTMQKDVQQQAMMYMAAPRMMYQVPMMINQGYQMQASFGYRGGAYMPQTFGYPAYANNGFAMRGPMTYGAFQQPRFQQPSMGFAMQPQRVAYNTVPQQQFVAPQNAVHPNQVQYTQPQVPAPQYQQQPYGYQNRVPQAQYTQPPQQMIPQQQARPVLTMQQQQQMKQQQPMYMPQGQFQQPQAQYQQQAMYPPQQQQPPPMGYPQQQAYPLRY</sequence>
<dbReference type="OrthoDB" id="197892at2759"/>
<dbReference type="GO" id="GO:0005886">
    <property type="term" value="C:plasma membrane"/>
    <property type="evidence" value="ECO:0007669"/>
    <property type="project" value="TreeGrafter"/>
</dbReference>
<evidence type="ECO:0000313" key="6">
    <source>
        <dbReference type="Proteomes" id="UP000785679"/>
    </source>
</evidence>
<keyword evidence="3" id="KW-1133">Transmembrane helix</keyword>
<reference evidence="5" key="1">
    <citation type="submission" date="2019-06" db="EMBL/GenBank/DDBJ databases">
        <authorList>
            <person name="Zheng W."/>
        </authorList>
    </citation>
    <scope>NUCLEOTIDE SEQUENCE</scope>
    <source>
        <strain evidence="5">QDHG01</strain>
    </source>
</reference>
<feature type="coiled-coil region" evidence="1">
    <location>
        <begin position="410"/>
        <end position="437"/>
    </location>
</feature>
<organism evidence="5 6">
    <name type="scientific">Halteria grandinella</name>
    <dbReference type="NCBI Taxonomy" id="5974"/>
    <lineage>
        <taxon>Eukaryota</taxon>
        <taxon>Sar</taxon>
        <taxon>Alveolata</taxon>
        <taxon>Ciliophora</taxon>
        <taxon>Intramacronucleata</taxon>
        <taxon>Spirotrichea</taxon>
        <taxon>Stichotrichia</taxon>
        <taxon>Sporadotrichida</taxon>
        <taxon>Halteriidae</taxon>
        <taxon>Halteria</taxon>
    </lineage>
</organism>
<feature type="transmembrane region" description="Helical" evidence="3">
    <location>
        <begin position="746"/>
        <end position="766"/>
    </location>
</feature>
<keyword evidence="3" id="KW-0812">Transmembrane</keyword>
<accession>A0A8J8P1T6</accession>
<feature type="transmembrane region" description="Helical" evidence="3">
    <location>
        <begin position="515"/>
        <end position="535"/>
    </location>
</feature>
<feature type="transmembrane region" description="Helical" evidence="3">
    <location>
        <begin position="210"/>
        <end position="230"/>
    </location>
</feature>
<feature type="transmembrane region" description="Helical" evidence="3">
    <location>
        <begin position="271"/>
        <end position="289"/>
    </location>
</feature>
<evidence type="ECO:0000313" key="5">
    <source>
        <dbReference type="EMBL" id="TNV85318.1"/>
    </source>
</evidence>
<dbReference type="Pfam" id="PF14703">
    <property type="entry name" value="PHM7_cyt"/>
    <property type="match status" value="1"/>
</dbReference>
<protein>
    <recommendedName>
        <fullName evidence="4">CSC1/OSCA1-like cytosolic domain-containing protein</fullName>
    </recommendedName>
</protein>
<feature type="compositionally biased region" description="Low complexity" evidence="2">
    <location>
        <begin position="1022"/>
        <end position="1074"/>
    </location>
</feature>
<gene>
    <name evidence="5" type="ORF">FGO68_gene6765</name>
</gene>
<feature type="domain" description="CSC1/OSCA1-like cytosolic" evidence="4">
    <location>
        <begin position="314"/>
        <end position="502"/>
    </location>
</feature>
<dbReference type="PANTHER" id="PTHR13018:SF83">
    <property type="entry name" value="RRM DOMAIN-CONTAINING PROTEIN"/>
    <property type="match status" value="1"/>
</dbReference>
<proteinExistence type="predicted"/>
<dbReference type="EMBL" id="RRYP01001931">
    <property type="protein sequence ID" value="TNV85318.1"/>
    <property type="molecule type" value="Genomic_DNA"/>
</dbReference>
<name>A0A8J8P1T6_HALGN</name>
<dbReference type="AlphaFoldDB" id="A0A8J8P1T6"/>
<feature type="transmembrane region" description="Helical" evidence="3">
    <location>
        <begin position="706"/>
        <end position="725"/>
    </location>
</feature>
<dbReference type="GO" id="GO:0005227">
    <property type="term" value="F:calcium-activated cation channel activity"/>
    <property type="evidence" value="ECO:0007669"/>
    <property type="project" value="InterPro"/>
</dbReference>
<keyword evidence="6" id="KW-1185">Reference proteome</keyword>
<feature type="compositionally biased region" description="Low complexity" evidence="2">
    <location>
        <begin position="1083"/>
        <end position="1093"/>
    </location>
</feature>
<dbReference type="Proteomes" id="UP000785679">
    <property type="component" value="Unassembled WGS sequence"/>
</dbReference>
<keyword evidence="1" id="KW-0175">Coiled coil</keyword>
<evidence type="ECO:0000256" key="3">
    <source>
        <dbReference type="SAM" id="Phobius"/>
    </source>
</evidence>
<feature type="transmembrane region" description="Helical" evidence="3">
    <location>
        <begin position="555"/>
        <end position="578"/>
    </location>
</feature>
<feature type="transmembrane region" description="Helical" evidence="3">
    <location>
        <begin position="590"/>
        <end position="613"/>
    </location>
</feature>
<evidence type="ECO:0000256" key="2">
    <source>
        <dbReference type="SAM" id="MobiDB-lite"/>
    </source>
</evidence>
<evidence type="ECO:0000259" key="4">
    <source>
        <dbReference type="Pfam" id="PF14703"/>
    </source>
</evidence>
<dbReference type="InterPro" id="IPR027815">
    <property type="entry name" value="CSC1/OSCA1-like_cyt"/>
</dbReference>